<comment type="subcellular location">
    <subcellularLocation>
        <location evidence="1">Membrane</location>
        <topology evidence="1">Multi-pass membrane protein</topology>
    </subcellularLocation>
</comment>
<reference evidence="11" key="1">
    <citation type="submission" date="2021-01" db="UniProtKB">
        <authorList>
            <consortium name="EnsemblMetazoa"/>
        </authorList>
    </citation>
    <scope>IDENTIFICATION</scope>
</reference>
<dbReference type="GO" id="GO:0015271">
    <property type="term" value="F:outward rectifier potassium channel activity"/>
    <property type="evidence" value="ECO:0007669"/>
    <property type="project" value="TreeGrafter"/>
</dbReference>
<evidence type="ECO:0000256" key="7">
    <source>
        <dbReference type="ARBA" id="ARBA00023303"/>
    </source>
</evidence>
<feature type="transmembrane region" description="Helical" evidence="9">
    <location>
        <begin position="229"/>
        <end position="246"/>
    </location>
</feature>
<name>A0A7M5TYS7_9CNID</name>
<dbReference type="GO" id="GO:0022841">
    <property type="term" value="F:potassium ion leak channel activity"/>
    <property type="evidence" value="ECO:0007669"/>
    <property type="project" value="TreeGrafter"/>
</dbReference>
<dbReference type="GeneID" id="136810923"/>
<protein>
    <recommendedName>
        <fullName evidence="10">Potassium channel domain-containing protein</fullName>
    </recommendedName>
</protein>
<feature type="transmembrane region" description="Helical" evidence="9">
    <location>
        <begin position="142"/>
        <end position="164"/>
    </location>
</feature>
<evidence type="ECO:0000256" key="9">
    <source>
        <dbReference type="SAM" id="Phobius"/>
    </source>
</evidence>
<feature type="domain" description="Potassium channel" evidence="10">
    <location>
        <begin position="205"/>
        <end position="264"/>
    </location>
</feature>
<evidence type="ECO:0000256" key="6">
    <source>
        <dbReference type="ARBA" id="ARBA00023136"/>
    </source>
</evidence>
<dbReference type="Proteomes" id="UP000594262">
    <property type="component" value="Unplaced"/>
</dbReference>
<dbReference type="PANTHER" id="PTHR11003">
    <property type="entry name" value="POTASSIUM CHANNEL, SUBFAMILY K"/>
    <property type="match status" value="1"/>
</dbReference>
<dbReference type="EnsemblMetazoa" id="CLYHEMT003897.2">
    <property type="protein sequence ID" value="CLYHEMP003897.2"/>
    <property type="gene ID" value="CLYHEMG003897"/>
</dbReference>
<evidence type="ECO:0000256" key="8">
    <source>
        <dbReference type="RuleBase" id="RU003857"/>
    </source>
</evidence>
<evidence type="ECO:0000256" key="5">
    <source>
        <dbReference type="ARBA" id="ARBA00023065"/>
    </source>
</evidence>
<keyword evidence="4 9" id="KW-1133">Transmembrane helix</keyword>
<dbReference type="GO" id="GO:0030322">
    <property type="term" value="P:stabilization of membrane potential"/>
    <property type="evidence" value="ECO:0007669"/>
    <property type="project" value="TreeGrafter"/>
</dbReference>
<dbReference type="PANTHER" id="PTHR11003:SF345">
    <property type="entry name" value="TWIK FAMILY OF POTASSIUM CHANNELS PROTEIN 18"/>
    <property type="match status" value="1"/>
</dbReference>
<dbReference type="InterPro" id="IPR003280">
    <property type="entry name" value="2pore_dom_K_chnl"/>
</dbReference>
<evidence type="ECO:0000256" key="2">
    <source>
        <dbReference type="ARBA" id="ARBA00022448"/>
    </source>
</evidence>
<dbReference type="RefSeq" id="XP_066923610.1">
    <property type="nucleotide sequence ID" value="XM_067067509.1"/>
</dbReference>
<keyword evidence="12" id="KW-1185">Reference proteome</keyword>
<keyword evidence="2 8" id="KW-0813">Transport</keyword>
<keyword evidence="6 9" id="KW-0472">Membrane</keyword>
<comment type="similarity">
    <text evidence="8">Belongs to the two pore domain potassium channel (TC 1.A.1.8) family.</text>
</comment>
<sequence length="317" mass="36186">MIIENVTEAKCDFKKEIFHNVKRFLRQVGFLAILIFTSTTIFFFVEECYFHVLQPPTSYTQMCNQLCQNTKIINETQSNNTEIVNLFGNVTKFCVQVKCNSTENVSQKNCKLGPKNVFKWWAFVTTTIFTIGYGRIVPKSTLGRALTIVMGIIGIPMASANVLFCGKAINNTIKYLIVCFENSCLKRQRIVWFKRKVAAVQVYLTISTVVLHAVYYKYTSFQENDFFEITYFVCVTMLTLGFGDVYPDTTFLYQLSTINLVFVTSLDVGLFYWNLALLGSIIDFIRSIGTELGTVPMKKDHIHDDDSVVQNDNSIIS</sequence>
<feature type="transmembrane region" description="Helical" evidence="9">
    <location>
        <begin position="24"/>
        <end position="45"/>
    </location>
</feature>
<dbReference type="Pfam" id="PF07885">
    <property type="entry name" value="Ion_trans_2"/>
    <property type="match status" value="2"/>
</dbReference>
<keyword evidence="3 8" id="KW-0812">Transmembrane</keyword>
<evidence type="ECO:0000256" key="3">
    <source>
        <dbReference type="ARBA" id="ARBA00022692"/>
    </source>
</evidence>
<dbReference type="OrthoDB" id="5970010at2759"/>
<dbReference type="InterPro" id="IPR013099">
    <property type="entry name" value="K_chnl_dom"/>
</dbReference>
<keyword evidence="7 8" id="KW-0407">Ion channel</keyword>
<feature type="domain" description="Potassium channel" evidence="10">
    <location>
        <begin position="116"/>
        <end position="167"/>
    </location>
</feature>
<evidence type="ECO:0000313" key="11">
    <source>
        <dbReference type="EnsemblMetazoa" id="CLYHEMP003897.2"/>
    </source>
</evidence>
<proteinExistence type="inferred from homology"/>
<dbReference type="AlphaFoldDB" id="A0A7M5TYS7"/>
<feature type="transmembrane region" description="Helical" evidence="9">
    <location>
        <begin position="117"/>
        <end position="136"/>
    </location>
</feature>
<dbReference type="GO" id="GO:0005886">
    <property type="term" value="C:plasma membrane"/>
    <property type="evidence" value="ECO:0007669"/>
    <property type="project" value="TreeGrafter"/>
</dbReference>
<evidence type="ECO:0000256" key="1">
    <source>
        <dbReference type="ARBA" id="ARBA00004141"/>
    </source>
</evidence>
<evidence type="ECO:0000259" key="10">
    <source>
        <dbReference type="Pfam" id="PF07885"/>
    </source>
</evidence>
<dbReference type="PRINTS" id="PR01333">
    <property type="entry name" value="2POREKCHANEL"/>
</dbReference>
<evidence type="ECO:0000313" key="12">
    <source>
        <dbReference type="Proteomes" id="UP000594262"/>
    </source>
</evidence>
<feature type="transmembrane region" description="Helical" evidence="9">
    <location>
        <begin position="197"/>
        <end position="217"/>
    </location>
</feature>
<feature type="transmembrane region" description="Helical" evidence="9">
    <location>
        <begin position="258"/>
        <end position="282"/>
    </location>
</feature>
<keyword evidence="5 8" id="KW-0406">Ion transport</keyword>
<accession>A0A7M5TYS7</accession>
<evidence type="ECO:0000256" key="4">
    <source>
        <dbReference type="ARBA" id="ARBA00022989"/>
    </source>
</evidence>
<organism evidence="11 12">
    <name type="scientific">Clytia hemisphaerica</name>
    <dbReference type="NCBI Taxonomy" id="252671"/>
    <lineage>
        <taxon>Eukaryota</taxon>
        <taxon>Metazoa</taxon>
        <taxon>Cnidaria</taxon>
        <taxon>Hydrozoa</taxon>
        <taxon>Hydroidolina</taxon>
        <taxon>Leptothecata</taxon>
        <taxon>Obeliida</taxon>
        <taxon>Clytiidae</taxon>
        <taxon>Clytia</taxon>
    </lineage>
</organism>
<dbReference type="SUPFAM" id="SSF81324">
    <property type="entry name" value="Voltage-gated potassium channels"/>
    <property type="match status" value="2"/>
</dbReference>
<dbReference type="Gene3D" id="1.10.287.70">
    <property type="match status" value="1"/>
</dbReference>